<name>A0ABU5JVU1_9BACI</name>
<sequence length="91" mass="10267">MSNTSSSKKPRPFQQWMIGFAVTFLALIILFGILVRWIEIAFIIVGISLLSWGGYEVYRGRPFILLGIISTPFILGFVLFIICGGFFIFSL</sequence>
<keyword evidence="1" id="KW-1133">Transmembrane helix</keyword>
<organism evidence="2 3">
    <name type="scientific">Bacillus bingmayongensis</name>
    <dbReference type="NCBI Taxonomy" id="1150157"/>
    <lineage>
        <taxon>Bacteria</taxon>
        <taxon>Bacillati</taxon>
        <taxon>Bacillota</taxon>
        <taxon>Bacilli</taxon>
        <taxon>Bacillales</taxon>
        <taxon>Bacillaceae</taxon>
        <taxon>Bacillus</taxon>
    </lineage>
</organism>
<dbReference type="EMBL" id="JAXOVW010000018">
    <property type="protein sequence ID" value="MDZ5607576.1"/>
    <property type="molecule type" value="Genomic_DNA"/>
</dbReference>
<feature type="transmembrane region" description="Helical" evidence="1">
    <location>
        <begin position="16"/>
        <end position="34"/>
    </location>
</feature>
<dbReference type="RefSeq" id="WP_374217654.1">
    <property type="nucleotide sequence ID" value="NZ_JAXOVW010000018.1"/>
</dbReference>
<feature type="transmembrane region" description="Helical" evidence="1">
    <location>
        <begin position="40"/>
        <end position="58"/>
    </location>
</feature>
<keyword evidence="1" id="KW-0812">Transmembrane</keyword>
<proteinExistence type="predicted"/>
<keyword evidence="1" id="KW-0472">Membrane</keyword>
<evidence type="ECO:0000313" key="3">
    <source>
        <dbReference type="Proteomes" id="UP001291930"/>
    </source>
</evidence>
<reference evidence="3" key="1">
    <citation type="submission" date="2023-11" db="EMBL/GenBank/DDBJ databases">
        <title>Genome Sequence of Bacillus pseudomycoides stain BUPM19.</title>
        <authorList>
            <person name="Farhat A."/>
        </authorList>
    </citation>
    <scope>NUCLEOTIDE SEQUENCE [LARGE SCALE GENOMIC DNA]</scope>
    <source>
        <strain evidence="3">BUPM19</strain>
    </source>
</reference>
<accession>A0ABU5JVU1</accession>
<evidence type="ECO:0000256" key="1">
    <source>
        <dbReference type="SAM" id="Phobius"/>
    </source>
</evidence>
<keyword evidence="3" id="KW-1185">Reference proteome</keyword>
<feature type="transmembrane region" description="Helical" evidence="1">
    <location>
        <begin position="65"/>
        <end position="89"/>
    </location>
</feature>
<gene>
    <name evidence="2" type="ORF">U2I54_10845</name>
</gene>
<evidence type="ECO:0000313" key="2">
    <source>
        <dbReference type="EMBL" id="MDZ5607576.1"/>
    </source>
</evidence>
<dbReference type="Proteomes" id="UP001291930">
    <property type="component" value="Unassembled WGS sequence"/>
</dbReference>
<protein>
    <submittedName>
        <fullName evidence="2">Uncharacterized protein</fullName>
    </submittedName>
</protein>
<comment type="caution">
    <text evidence="2">The sequence shown here is derived from an EMBL/GenBank/DDBJ whole genome shotgun (WGS) entry which is preliminary data.</text>
</comment>